<dbReference type="InterPro" id="IPR055583">
    <property type="entry name" value="DUF7159"/>
</dbReference>
<keyword evidence="5" id="KW-1185">Reference proteome</keyword>
<evidence type="ECO:0000259" key="2">
    <source>
        <dbReference type="Pfam" id="PF23717"/>
    </source>
</evidence>
<feature type="compositionally biased region" description="Basic and acidic residues" evidence="1">
    <location>
        <begin position="377"/>
        <end position="392"/>
    </location>
</feature>
<evidence type="ECO:0000313" key="5">
    <source>
        <dbReference type="Proteomes" id="UP000069773"/>
    </source>
</evidence>
<reference evidence="4" key="3">
    <citation type="journal article" date="2022" name="BMC Genomics">
        <title>Comparative genome analysis of mycobacteria focusing on tRNA and non-coding RNA.</title>
        <authorList>
            <person name="Behra P.R.K."/>
            <person name="Pettersson B.M.F."/>
            <person name="Ramesh M."/>
            <person name="Das S."/>
            <person name="Dasgupta S."/>
            <person name="Kirsebom L.A."/>
        </authorList>
    </citation>
    <scope>NUCLEOTIDE SEQUENCE</scope>
    <source>
        <strain evidence="4">DSM 44203</strain>
    </source>
</reference>
<dbReference type="InterPro" id="IPR043129">
    <property type="entry name" value="ATPase_NBD"/>
</dbReference>
<organism evidence="4 6">
    <name type="scientific">Mycolicibacterium novocastrense</name>
    <name type="common">Mycobacterium novocastrense</name>
    <dbReference type="NCBI Taxonomy" id="59813"/>
    <lineage>
        <taxon>Bacteria</taxon>
        <taxon>Bacillati</taxon>
        <taxon>Actinomycetota</taxon>
        <taxon>Actinomycetes</taxon>
        <taxon>Mycobacteriales</taxon>
        <taxon>Mycobacteriaceae</taxon>
        <taxon>Mycolicibacterium</taxon>
    </lineage>
</organism>
<accession>A0AAW5SR34</accession>
<proteinExistence type="predicted"/>
<dbReference type="EMBL" id="JACKTI010000071">
    <property type="protein sequence ID" value="MCV7026744.1"/>
    <property type="molecule type" value="Genomic_DNA"/>
</dbReference>
<dbReference type="SUPFAM" id="SSF53067">
    <property type="entry name" value="Actin-like ATPase domain"/>
    <property type="match status" value="1"/>
</dbReference>
<feature type="compositionally biased region" description="Low complexity" evidence="1">
    <location>
        <begin position="327"/>
        <end position="341"/>
    </location>
</feature>
<dbReference type="Proteomes" id="UP001207528">
    <property type="component" value="Unassembled WGS sequence"/>
</dbReference>
<reference evidence="3 5" key="1">
    <citation type="journal article" date="2016" name="Genome Announc.">
        <title>Draft Genome Sequences of Five Rapidly Growing Mycobacterium Species, M. thermoresistibile, M. fortuitum subsp. acetamidolyticum, M. canariasense, M. brisbanense, and M. novocastrense.</title>
        <authorList>
            <person name="Katahira K."/>
            <person name="Ogura Y."/>
            <person name="Gotoh Y."/>
            <person name="Hayashi T."/>
        </authorList>
    </citation>
    <scope>NUCLEOTIDE SEQUENCE [LARGE SCALE GENOMIC DNA]</scope>
    <source>
        <strain evidence="3 5">JCM18114</strain>
    </source>
</reference>
<dbReference type="Gene3D" id="3.30.420.40">
    <property type="match status" value="1"/>
</dbReference>
<evidence type="ECO:0000313" key="6">
    <source>
        <dbReference type="Proteomes" id="UP001207528"/>
    </source>
</evidence>
<feature type="compositionally biased region" description="Polar residues" evidence="1">
    <location>
        <begin position="273"/>
        <end position="282"/>
    </location>
</feature>
<evidence type="ECO:0000313" key="3">
    <source>
        <dbReference type="EMBL" id="GAT10569.1"/>
    </source>
</evidence>
<feature type="compositionally biased region" description="Pro residues" evidence="1">
    <location>
        <begin position="299"/>
        <end position="326"/>
    </location>
</feature>
<dbReference type="Pfam" id="PF23717">
    <property type="entry name" value="DUF7159"/>
    <property type="match status" value="1"/>
</dbReference>
<comment type="caution">
    <text evidence="4">The sequence shown here is derived from an EMBL/GenBank/DDBJ whole genome shotgun (WGS) entry which is preliminary data.</text>
</comment>
<dbReference type="RefSeq" id="WP_201028870.1">
    <property type="nucleotide sequence ID" value="NZ_BCTA01000047.1"/>
</dbReference>
<sequence>MDAVLGLSVTPSAVGLVLVEGQGADGATVDREAIEILPTRRSSPRHASDEAAAAVLRAEALAAGHGHRLHTIGVTWSDDAQTEASLLLRSLRECGFDNVVAVQLPEASEALAWGVAELLGNEVTAVCVIEYDAVIALVVNTREGAVQTAVNHSVDSEDSLIRWLNAVFARADWRPEALVLVGSGADLDAIMPRLETVLSVPVFAPAEAELALARGAALAAADSGTSVFSAEEVLDRAGEQRRRQPAHAGPLAMLAAGTVTFVVSVSAAISMQLTPGKDTTPSEPTPAAKSSPDIAAAPAPLPAASPPPPAPPPPPPAEIPVPPEAPPVAVVDIPAVAQDPLPAAPPPEAPVTVPGAPALPPESMAPGLVPAQPTPVPERRGWLQRIRDRFSDAGDNAPPVQQAPPPVDPALAPPPGAPLPPPPPEAVVAPPPEGVAPPPEGVAPPPEGVAPPAPEPAPLPPA</sequence>
<gene>
    <name evidence="4" type="ORF">H7I77_25930</name>
    <name evidence="3" type="ORF">RMCN_3702</name>
</gene>
<feature type="compositionally biased region" description="Pro residues" evidence="1">
    <location>
        <begin position="401"/>
        <end position="462"/>
    </location>
</feature>
<feature type="compositionally biased region" description="Low complexity" evidence="1">
    <location>
        <begin position="286"/>
        <end position="298"/>
    </location>
</feature>
<dbReference type="EMBL" id="BCTA01000047">
    <property type="protein sequence ID" value="GAT10569.1"/>
    <property type="molecule type" value="Genomic_DNA"/>
</dbReference>
<protein>
    <recommendedName>
        <fullName evidence="2">DUF7159 domain-containing protein</fullName>
    </recommendedName>
</protein>
<reference evidence="4" key="2">
    <citation type="submission" date="2020-07" db="EMBL/GenBank/DDBJ databases">
        <authorList>
            <person name="Pettersson B.M.F."/>
            <person name="Behra P.R.K."/>
            <person name="Ramesh M."/>
            <person name="Das S."/>
            <person name="Dasgupta S."/>
            <person name="Kirsebom L.A."/>
        </authorList>
    </citation>
    <scope>NUCLEOTIDE SEQUENCE</scope>
    <source>
        <strain evidence="4">DSM 44203</strain>
    </source>
</reference>
<dbReference type="AlphaFoldDB" id="A0AAW5SR34"/>
<feature type="domain" description="DUF7159" evidence="2">
    <location>
        <begin position="2"/>
        <end position="223"/>
    </location>
</feature>
<name>A0AAW5SR34_MYCNV</name>
<feature type="region of interest" description="Disordered" evidence="1">
    <location>
        <begin position="273"/>
        <end position="462"/>
    </location>
</feature>
<evidence type="ECO:0000256" key="1">
    <source>
        <dbReference type="SAM" id="MobiDB-lite"/>
    </source>
</evidence>
<evidence type="ECO:0000313" key="4">
    <source>
        <dbReference type="EMBL" id="MCV7026744.1"/>
    </source>
</evidence>
<dbReference type="Proteomes" id="UP000069773">
    <property type="component" value="Unassembled WGS sequence"/>
</dbReference>
<dbReference type="PRINTS" id="PR01217">
    <property type="entry name" value="PRICHEXTENSN"/>
</dbReference>